<dbReference type="GO" id="GO:0005856">
    <property type="term" value="C:cytoskeleton"/>
    <property type="evidence" value="ECO:0007669"/>
    <property type="project" value="UniProtKB-SubCell"/>
</dbReference>
<keyword evidence="12" id="KW-0560">Oxidoreductase</keyword>
<comment type="similarity">
    <text evidence="4">Belongs to the MsrB Met sulfoxide reductase family.</text>
</comment>
<dbReference type="STRING" id="6832.A0A553NVN2"/>
<evidence type="ECO:0000256" key="11">
    <source>
        <dbReference type="ARBA" id="ARBA00022933"/>
    </source>
</evidence>
<keyword evidence="13" id="KW-0206">Cytoskeleton</keyword>
<evidence type="ECO:0000256" key="2">
    <source>
        <dbReference type="ARBA" id="ARBA00004123"/>
    </source>
</evidence>
<keyword evidence="11" id="KW-0712">Selenocysteine</keyword>
<evidence type="ECO:0000259" key="17">
    <source>
        <dbReference type="PROSITE" id="PS51790"/>
    </source>
</evidence>
<dbReference type="InterPro" id="IPR052150">
    <property type="entry name" value="MsrB_Met_sulfoxide_reductase"/>
</dbReference>
<evidence type="ECO:0000256" key="7">
    <source>
        <dbReference type="ARBA" id="ARBA00022588"/>
    </source>
</evidence>
<dbReference type="PROSITE" id="PS51790">
    <property type="entry name" value="MSRB"/>
    <property type="match status" value="1"/>
</dbReference>
<evidence type="ECO:0000256" key="12">
    <source>
        <dbReference type="ARBA" id="ARBA00023002"/>
    </source>
</evidence>
<evidence type="ECO:0000256" key="10">
    <source>
        <dbReference type="ARBA" id="ARBA00022859"/>
    </source>
</evidence>
<keyword evidence="7" id="KW-0399">Innate immunity</keyword>
<name>A0A553NVN2_TIGCA</name>
<dbReference type="Gene3D" id="2.170.150.20">
    <property type="entry name" value="Peptide methionine sulfoxide reductase"/>
    <property type="match status" value="1"/>
</dbReference>
<dbReference type="PANTHER" id="PTHR46755:SF5">
    <property type="entry name" value="METHIONINE-R-SULFOXIDE REDUCTASE B1"/>
    <property type="match status" value="1"/>
</dbReference>
<proteinExistence type="inferred from homology"/>
<dbReference type="EMBL" id="VCGU01000010">
    <property type="protein sequence ID" value="TRY69490.1"/>
    <property type="molecule type" value="Genomic_DNA"/>
</dbReference>
<evidence type="ECO:0000256" key="6">
    <source>
        <dbReference type="ARBA" id="ARBA00022490"/>
    </source>
</evidence>
<dbReference type="AlphaFoldDB" id="A0A553NVN2"/>
<comment type="catalytic activity">
    <reaction evidence="16">
        <text>L-methionyl-[protein] + [thioredoxin]-disulfide + H2O = L-methionyl-(R)-S-oxide-[protein] + [thioredoxin]-dithiol</text>
        <dbReference type="Rhea" id="RHEA:24164"/>
        <dbReference type="Rhea" id="RHEA-COMP:10698"/>
        <dbReference type="Rhea" id="RHEA-COMP:10700"/>
        <dbReference type="Rhea" id="RHEA-COMP:12313"/>
        <dbReference type="Rhea" id="RHEA-COMP:12314"/>
        <dbReference type="ChEBI" id="CHEBI:15377"/>
        <dbReference type="ChEBI" id="CHEBI:16044"/>
        <dbReference type="ChEBI" id="CHEBI:29950"/>
        <dbReference type="ChEBI" id="CHEBI:45764"/>
        <dbReference type="ChEBI" id="CHEBI:50058"/>
        <dbReference type="EC" id="1.8.4.12"/>
    </reaction>
</comment>
<keyword evidence="14" id="KW-0539">Nucleus</keyword>
<dbReference type="InterPro" id="IPR011057">
    <property type="entry name" value="Mss4-like_sf"/>
</dbReference>
<keyword evidence="6" id="KW-0963">Cytoplasm</keyword>
<accession>A0A553NVN2</accession>
<evidence type="ECO:0000256" key="15">
    <source>
        <dbReference type="ARBA" id="ARBA00046083"/>
    </source>
</evidence>
<evidence type="ECO:0000256" key="8">
    <source>
        <dbReference type="ARBA" id="ARBA00022723"/>
    </source>
</evidence>
<dbReference type="PANTHER" id="PTHR46755">
    <property type="entry name" value="METHIONINE-R-SULFOXIDE REDUCTASE B1"/>
    <property type="match status" value="1"/>
</dbReference>
<evidence type="ECO:0000313" key="19">
    <source>
        <dbReference type="Proteomes" id="UP000318571"/>
    </source>
</evidence>
<feature type="domain" description="MsrB" evidence="17">
    <location>
        <begin position="1"/>
        <end position="99"/>
    </location>
</feature>
<keyword evidence="8" id="KW-0479">Metal-binding</keyword>
<evidence type="ECO:0000256" key="4">
    <source>
        <dbReference type="ARBA" id="ARBA00007174"/>
    </source>
</evidence>
<protein>
    <recommendedName>
        <fullName evidence="5">peptide-methionine (R)-S-oxide reductase</fullName>
        <ecNumber evidence="5">1.8.4.12</ecNumber>
    </recommendedName>
</protein>
<dbReference type="EC" id="1.8.4.12" evidence="5"/>
<keyword evidence="9" id="KW-0862">Zinc</keyword>
<keyword evidence="10" id="KW-0391">Immunity</keyword>
<evidence type="ECO:0000256" key="13">
    <source>
        <dbReference type="ARBA" id="ARBA00023212"/>
    </source>
</evidence>
<dbReference type="GO" id="GO:0033743">
    <property type="term" value="F:peptide-methionine (R)-S-oxide reductase activity"/>
    <property type="evidence" value="ECO:0007669"/>
    <property type="project" value="UniProtKB-EC"/>
</dbReference>
<comment type="subcellular location">
    <subcellularLocation>
        <location evidence="3">Cytoplasm</location>
        <location evidence="3">Cytoskeleton</location>
    </subcellularLocation>
    <subcellularLocation>
        <location evidence="2">Nucleus</location>
    </subcellularLocation>
</comment>
<evidence type="ECO:0000256" key="3">
    <source>
        <dbReference type="ARBA" id="ARBA00004245"/>
    </source>
</evidence>
<dbReference type="GO" id="GO:0045087">
    <property type="term" value="P:innate immune response"/>
    <property type="evidence" value="ECO:0007669"/>
    <property type="project" value="UniProtKB-KW"/>
</dbReference>
<evidence type="ECO:0000256" key="1">
    <source>
        <dbReference type="ARBA" id="ARBA00001947"/>
    </source>
</evidence>
<gene>
    <name evidence="18" type="ORF">TCAL_10751</name>
</gene>
<comment type="caution">
    <text evidence="18">The sequence shown here is derived from an EMBL/GenBank/DDBJ whole genome shotgun (WGS) entry which is preliminary data.</text>
</comment>
<evidence type="ECO:0000256" key="14">
    <source>
        <dbReference type="ARBA" id="ARBA00023242"/>
    </source>
</evidence>
<dbReference type="SUPFAM" id="SSF51316">
    <property type="entry name" value="Mss4-like"/>
    <property type="match status" value="1"/>
</dbReference>
<dbReference type="GO" id="GO:0005634">
    <property type="term" value="C:nucleus"/>
    <property type="evidence" value="ECO:0007669"/>
    <property type="project" value="UniProtKB-SubCell"/>
</dbReference>
<dbReference type="GO" id="GO:0046872">
    <property type="term" value="F:metal ion binding"/>
    <property type="evidence" value="ECO:0007669"/>
    <property type="project" value="UniProtKB-KW"/>
</dbReference>
<keyword evidence="19" id="KW-1185">Reference proteome</keyword>
<dbReference type="InterPro" id="IPR002579">
    <property type="entry name" value="Met_Sox_Rdtase_MsrB_dom"/>
</dbReference>
<dbReference type="GO" id="GO:0030091">
    <property type="term" value="P:protein repair"/>
    <property type="evidence" value="ECO:0007669"/>
    <property type="project" value="TreeGrafter"/>
</dbReference>
<comment type="function">
    <text evidence="15">Methionine-sulfoxide reductase that specifically reduces methionine (R)-sulfoxide back to methionine. While in many cases, methionine oxidation is the result of random oxidation following oxidative stress, methionine oxidation is also a post-translational modification that takes place on specific residue. Acts as a regulator of actin assembly by reducing methionine (R)-sulfoxide mediated by MICALs (MICAL1, MICAL2 or MICAL3) on actin, thereby promoting filament repolymerization. Plays a role in innate immunity by reducing oxidized actin, leading to actin repolymerization in macrophages.</text>
</comment>
<organism evidence="18 19">
    <name type="scientific">Tigriopus californicus</name>
    <name type="common">Marine copepod</name>
    <dbReference type="NCBI Taxonomy" id="6832"/>
    <lineage>
        <taxon>Eukaryota</taxon>
        <taxon>Metazoa</taxon>
        <taxon>Ecdysozoa</taxon>
        <taxon>Arthropoda</taxon>
        <taxon>Crustacea</taxon>
        <taxon>Multicrustacea</taxon>
        <taxon>Hexanauplia</taxon>
        <taxon>Copepoda</taxon>
        <taxon>Harpacticoida</taxon>
        <taxon>Harpacticidae</taxon>
        <taxon>Tigriopus</taxon>
    </lineage>
</organism>
<reference evidence="18 19" key="1">
    <citation type="journal article" date="2018" name="Nat. Ecol. Evol.">
        <title>Genomic signatures of mitonuclear coevolution across populations of Tigriopus californicus.</title>
        <authorList>
            <person name="Barreto F.S."/>
            <person name="Watson E.T."/>
            <person name="Lima T.G."/>
            <person name="Willett C.S."/>
            <person name="Edmands S."/>
            <person name="Li W."/>
            <person name="Burton R.S."/>
        </authorList>
    </citation>
    <scope>NUCLEOTIDE SEQUENCE [LARGE SCALE GENOMIC DNA]</scope>
    <source>
        <strain evidence="18 19">San Diego</strain>
    </source>
</reference>
<sequence length="99" mass="10906">MAFCSWTKSEKYKDHFDVGIYACLECDHPLFSSKAKYPHHTPWPAFSDTVQPDSLKKIPENETQTSSQGLALKVLCGSCDNPLGHEFVGDGPGGKGSRF</sequence>
<evidence type="ECO:0000256" key="9">
    <source>
        <dbReference type="ARBA" id="ARBA00022833"/>
    </source>
</evidence>
<dbReference type="OMA" id="SASKFEH"/>
<comment type="cofactor">
    <cofactor evidence="1">
        <name>Zn(2+)</name>
        <dbReference type="ChEBI" id="CHEBI:29105"/>
    </cofactor>
</comment>
<evidence type="ECO:0000256" key="16">
    <source>
        <dbReference type="ARBA" id="ARBA00048488"/>
    </source>
</evidence>
<evidence type="ECO:0000256" key="5">
    <source>
        <dbReference type="ARBA" id="ARBA00012499"/>
    </source>
</evidence>
<dbReference type="Proteomes" id="UP000318571">
    <property type="component" value="Chromosome 1"/>
</dbReference>
<evidence type="ECO:0000313" key="18">
    <source>
        <dbReference type="EMBL" id="TRY69490.1"/>
    </source>
</evidence>
<dbReference type="Pfam" id="PF01641">
    <property type="entry name" value="SelR"/>
    <property type="match status" value="1"/>
</dbReference>